<keyword evidence="2" id="KW-0378">Hydrolase</keyword>
<name>A0ABW0KUZ8_9BACT</name>
<dbReference type="EMBL" id="JBHSMQ010000006">
    <property type="protein sequence ID" value="MFC5456412.1"/>
    <property type="molecule type" value="Genomic_DNA"/>
</dbReference>
<dbReference type="RefSeq" id="WP_377168625.1">
    <property type="nucleotide sequence ID" value="NZ_JBHSMQ010000006.1"/>
</dbReference>
<gene>
    <name evidence="2" type="ORF">ACFQDI_16230</name>
</gene>
<dbReference type="InterPro" id="IPR000073">
    <property type="entry name" value="AB_hydrolase_1"/>
</dbReference>
<feature type="domain" description="AB hydrolase-1" evidence="1">
    <location>
        <begin position="86"/>
        <end position="197"/>
    </location>
</feature>
<protein>
    <submittedName>
        <fullName evidence="2">Alpha/beta hydrolase family protein</fullName>
        <ecNumber evidence="2">3.4.-.-</ecNumber>
    </submittedName>
</protein>
<comment type="caution">
    <text evidence="2">The sequence shown here is derived from an EMBL/GenBank/DDBJ whole genome shotgun (WGS) entry which is preliminary data.</text>
</comment>
<evidence type="ECO:0000313" key="3">
    <source>
        <dbReference type="Proteomes" id="UP001596052"/>
    </source>
</evidence>
<dbReference type="PANTHER" id="PTHR12277:SF81">
    <property type="entry name" value="PROTEIN ABHD13"/>
    <property type="match status" value="1"/>
</dbReference>
<organism evidence="2 3">
    <name type="scientific">Prosthecobacter fluviatilis</name>
    <dbReference type="NCBI Taxonomy" id="445931"/>
    <lineage>
        <taxon>Bacteria</taxon>
        <taxon>Pseudomonadati</taxon>
        <taxon>Verrucomicrobiota</taxon>
        <taxon>Verrucomicrobiia</taxon>
        <taxon>Verrucomicrobiales</taxon>
        <taxon>Verrucomicrobiaceae</taxon>
        <taxon>Prosthecobacter</taxon>
    </lineage>
</organism>
<reference evidence="3" key="1">
    <citation type="journal article" date="2019" name="Int. J. Syst. Evol. Microbiol.">
        <title>The Global Catalogue of Microorganisms (GCM) 10K type strain sequencing project: providing services to taxonomists for standard genome sequencing and annotation.</title>
        <authorList>
            <consortium name="The Broad Institute Genomics Platform"/>
            <consortium name="The Broad Institute Genome Sequencing Center for Infectious Disease"/>
            <person name="Wu L."/>
            <person name="Ma J."/>
        </authorList>
    </citation>
    <scope>NUCLEOTIDE SEQUENCE [LARGE SCALE GENOMIC DNA]</scope>
    <source>
        <strain evidence="3">CGMCC 4.1469</strain>
    </source>
</reference>
<dbReference type="Gene3D" id="3.40.50.1820">
    <property type="entry name" value="alpha/beta hydrolase"/>
    <property type="match status" value="1"/>
</dbReference>
<dbReference type="InterPro" id="IPR029058">
    <property type="entry name" value="AB_hydrolase_fold"/>
</dbReference>
<dbReference type="PANTHER" id="PTHR12277">
    <property type="entry name" value="ALPHA/BETA HYDROLASE DOMAIN-CONTAINING PROTEIN"/>
    <property type="match status" value="1"/>
</dbReference>
<evidence type="ECO:0000313" key="2">
    <source>
        <dbReference type="EMBL" id="MFC5456412.1"/>
    </source>
</evidence>
<evidence type="ECO:0000259" key="1">
    <source>
        <dbReference type="Pfam" id="PF12697"/>
    </source>
</evidence>
<keyword evidence="3" id="KW-1185">Reference proteome</keyword>
<dbReference type="Pfam" id="PF12697">
    <property type="entry name" value="Abhydrolase_6"/>
    <property type="match status" value="1"/>
</dbReference>
<sequence>MPLWKRLVRLTVLFLLVPVIFLLSCQSGLIYHPNAYQVEHEAMLESAHGQRVRFETSQGGQTAFYIPPRAPERGLPRTVWLCFGGNGALALDWLYEADQWDASYAYLLVDYPSYGECEGHPTPARIRESGKAAVEALAVHLHTSMSELQPRLAVLGHSLGAAAALMAAADLDIRRGVLLSPFTTMTDMGRIVLGWPLCHLNMHRFNNRQTLEEMAARAGARFVIFHGAEDEVIPVRMGAELAAAHPKMVTFQAVPGGHHNDLLDLISPQVGLAMAKVTGETPRQQPAQVK</sequence>
<dbReference type="Proteomes" id="UP001596052">
    <property type="component" value="Unassembled WGS sequence"/>
</dbReference>
<proteinExistence type="predicted"/>
<dbReference type="SUPFAM" id="SSF53474">
    <property type="entry name" value="alpha/beta-Hydrolases"/>
    <property type="match status" value="1"/>
</dbReference>
<dbReference type="EC" id="3.4.-.-" evidence="2"/>
<dbReference type="PROSITE" id="PS51257">
    <property type="entry name" value="PROKAR_LIPOPROTEIN"/>
    <property type="match status" value="1"/>
</dbReference>
<dbReference type="GO" id="GO:0016787">
    <property type="term" value="F:hydrolase activity"/>
    <property type="evidence" value="ECO:0007669"/>
    <property type="project" value="UniProtKB-KW"/>
</dbReference>
<accession>A0ABW0KUZ8</accession>